<reference evidence="2" key="1">
    <citation type="journal article" date="2014" name="Int. J. Syst. Evol. Microbiol.">
        <title>Complete genome of a new Firmicutes species belonging to the dominant human colonic microbiota ('Ruminococcus bicirculans') reveals two chromosomes and a selective capacity to utilize plant glucans.</title>
        <authorList>
            <consortium name="NISC Comparative Sequencing Program"/>
            <person name="Wegmann U."/>
            <person name="Louis P."/>
            <person name="Goesmann A."/>
            <person name="Henrissat B."/>
            <person name="Duncan S.H."/>
            <person name="Flint H.J."/>
        </authorList>
    </citation>
    <scope>NUCLEOTIDE SEQUENCE</scope>
    <source>
        <strain evidence="2">JCM 12607</strain>
    </source>
</reference>
<dbReference type="InterPro" id="IPR013597">
    <property type="entry name" value="Mat_intron_G2"/>
</dbReference>
<reference evidence="4" key="2">
    <citation type="journal article" date="2019" name="Int. J. Syst. Evol. Microbiol.">
        <title>The Global Catalogue of Microorganisms (GCM) 10K type strain sequencing project: providing services to taxonomists for standard genome sequencing and annotation.</title>
        <authorList>
            <consortium name="The Broad Institute Genomics Platform"/>
            <consortium name="The Broad Institute Genome Sequencing Center for Infectious Disease"/>
            <person name="Wu L."/>
            <person name="Ma J."/>
        </authorList>
    </citation>
    <scope>NUCLEOTIDE SEQUENCE [LARGE SCALE GENOMIC DNA]</scope>
    <source>
        <strain evidence="4">JCM 12607</strain>
    </source>
</reference>
<evidence type="ECO:0000313" key="3">
    <source>
        <dbReference type="EMBL" id="MFD0629988.1"/>
    </source>
</evidence>
<dbReference type="Proteomes" id="UP001596915">
    <property type="component" value="Unassembled WGS sequence"/>
</dbReference>
<sequence length="97" mass="11816">MRGWHLHTRTDLTFQELARRVNPKVAGWINYYGRFRPWELIPLLARINTYLLRWIRKKYKRLAAKRKALAKLQEIARRYPRMFAHWRLSPSQSAVLV</sequence>
<name>A0ABW2WL44_9ACTN</name>
<dbReference type="EMBL" id="JBHTGL010000011">
    <property type="protein sequence ID" value="MFD0629988.1"/>
    <property type="molecule type" value="Genomic_DNA"/>
</dbReference>
<dbReference type="Pfam" id="PF08388">
    <property type="entry name" value="GIIM"/>
    <property type="match status" value="1"/>
</dbReference>
<feature type="domain" description="Group II intron maturase-specific" evidence="1">
    <location>
        <begin position="2"/>
        <end position="69"/>
    </location>
</feature>
<keyword evidence="4" id="KW-1185">Reference proteome</keyword>
<organism evidence="2 4">
    <name type="scientific">Streptomyces sanglieri</name>
    <dbReference type="NCBI Taxonomy" id="193460"/>
    <lineage>
        <taxon>Bacteria</taxon>
        <taxon>Bacillati</taxon>
        <taxon>Actinomycetota</taxon>
        <taxon>Actinomycetes</taxon>
        <taxon>Kitasatosporales</taxon>
        <taxon>Streptomycetaceae</taxon>
        <taxon>Streptomyces</taxon>
    </lineage>
</organism>
<protein>
    <submittedName>
        <fullName evidence="2">Group II intron maturase-specific domain-containing protein</fullName>
    </submittedName>
</protein>
<accession>A0ABW2WL44</accession>
<evidence type="ECO:0000313" key="2">
    <source>
        <dbReference type="EMBL" id="MFD0621553.1"/>
    </source>
</evidence>
<evidence type="ECO:0000313" key="4">
    <source>
        <dbReference type="Proteomes" id="UP001596915"/>
    </source>
</evidence>
<gene>
    <name evidence="2" type="ORF">ACFQ2K_00740</name>
    <name evidence="3" type="ORF">ACFQ2K_52850</name>
</gene>
<proteinExistence type="predicted"/>
<comment type="caution">
    <text evidence="2">The sequence shown here is derived from an EMBL/GenBank/DDBJ whole genome shotgun (WGS) entry which is preliminary data.</text>
</comment>
<reference evidence="2" key="3">
    <citation type="submission" date="2024-09" db="EMBL/GenBank/DDBJ databases">
        <authorList>
            <person name="Sun Q."/>
            <person name="Mori K."/>
        </authorList>
    </citation>
    <scope>NUCLEOTIDE SEQUENCE</scope>
    <source>
        <strain evidence="2">JCM 12607</strain>
    </source>
</reference>
<evidence type="ECO:0000259" key="1">
    <source>
        <dbReference type="Pfam" id="PF08388"/>
    </source>
</evidence>
<dbReference type="EMBL" id="JBHTGL010000001">
    <property type="protein sequence ID" value="MFD0621553.1"/>
    <property type="molecule type" value="Genomic_DNA"/>
</dbReference>